<evidence type="ECO:0000256" key="1">
    <source>
        <dbReference type="ARBA" id="ARBA00022898"/>
    </source>
</evidence>
<evidence type="ECO:0000313" key="3">
    <source>
        <dbReference type="EMBL" id="QJQ31980.1"/>
    </source>
</evidence>
<dbReference type="InterPro" id="IPR015422">
    <property type="entry name" value="PyrdxlP-dep_Trfase_small"/>
</dbReference>
<reference evidence="3 4" key="1">
    <citation type="submission" date="2020-01" db="EMBL/GenBank/DDBJ databases">
        <title>Sphingomonas sp. strain CSW-10.</title>
        <authorList>
            <person name="Chen W.-M."/>
        </authorList>
    </citation>
    <scope>NUCLEOTIDE SEQUENCE [LARGE SCALE GENOMIC DNA]</scope>
    <source>
        <strain evidence="3 4">CSW-10</strain>
    </source>
</reference>
<dbReference type="KEGG" id="slan:GV829_05525"/>
<dbReference type="Gene3D" id="3.90.1150.10">
    <property type="entry name" value="Aspartate Aminotransferase, domain 1"/>
    <property type="match status" value="1"/>
</dbReference>
<dbReference type="InterPro" id="IPR015421">
    <property type="entry name" value="PyrdxlP-dep_Trfase_major"/>
</dbReference>
<name>A0A6M4AU79_9SPHN</name>
<proteinExistence type="predicted"/>
<feature type="domain" description="Aminotransferase class V" evidence="2">
    <location>
        <begin position="58"/>
        <end position="320"/>
    </location>
</feature>
<organism evidence="3 4">
    <name type="scientific">Sphingomonas lacunae</name>
    <dbReference type="NCBI Taxonomy" id="2698828"/>
    <lineage>
        <taxon>Bacteria</taxon>
        <taxon>Pseudomonadati</taxon>
        <taxon>Pseudomonadota</taxon>
        <taxon>Alphaproteobacteria</taxon>
        <taxon>Sphingomonadales</taxon>
        <taxon>Sphingomonadaceae</taxon>
        <taxon>Sphingomonas</taxon>
    </lineage>
</organism>
<dbReference type="SUPFAM" id="SSF53383">
    <property type="entry name" value="PLP-dependent transferases"/>
    <property type="match status" value="1"/>
</dbReference>
<evidence type="ECO:0000313" key="4">
    <source>
        <dbReference type="Proteomes" id="UP000503018"/>
    </source>
</evidence>
<dbReference type="GO" id="GO:0008483">
    <property type="term" value="F:transaminase activity"/>
    <property type="evidence" value="ECO:0007669"/>
    <property type="project" value="UniProtKB-KW"/>
</dbReference>
<dbReference type="AlphaFoldDB" id="A0A6M4AU79"/>
<dbReference type="RefSeq" id="WP_169944706.1">
    <property type="nucleotide sequence ID" value="NZ_CP053015.1"/>
</dbReference>
<evidence type="ECO:0000259" key="2">
    <source>
        <dbReference type="Pfam" id="PF00266"/>
    </source>
</evidence>
<dbReference type="Gene3D" id="3.40.640.10">
    <property type="entry name" value="Type I PLP-dependent aspartate aminotransferase-like (Major domain)"/>
    <property type="match status" value="1"/>
</dbReference>
<gene>
    <name evidence="3" type="ORF">GV829_05525</name>
</gene>
<protein>
    <submittedName>
        <fullName evidence="3">Aminotransferase class V-fold PLP-dependent enzyme</fullName>
    </submittedName>
</protein>
<keyword evidence="3" id="KW-0808">Transferase</keyword>
<dbReference type="EMBL" id="CP053015">
    <property type="protein sequence ID" value="QJQ31980.1"/>
    <property type="molecule type" value="Genomic_DNA"/>
</dbReference>
<keyword evidence="3" id="KW-0032">Aminotransferase</keyword>
<keyword evidence="4" id="KW-1185">Reference proteome</keyword>
<keyword evidence="1" id="KW-0663">Pyridoxal phosphate</keyword>
<dbReference type="Pfam" id="PF00266">
    <property type="entry name" value="Aminotran_5"/>
    <property type="match status" value="1"/>
</dbReference>
<accession>A0A6M4AU79</accession>
<dbReference type="InterPro" id="IPR000192">
    <property type="entry name" value="Aminotrans_V_dom"/>
</dbReference>
<dbReference type="Proteomes" id="UP000503018">
    <property type="component" value="Chromosome"/>
</dbReference>
<sequence length="391" mass="42149">MNGSAAGDWRHLFQRTLAAAPERLHFAAHSHHLWPDASYVGQMAAWQDAARLADHKWDRVMGEIWPAAQRHVAAELNLPDPSSIVFAGNTHDFLIRLFASVDRGPRQRPVRLLASDGEFHSFRRQAARWVEAGLAVLETVPAGPGTTARLIEAAGRFEPDILVASHVQFGSGHVIDGLDALADLADPAGPWVAIDGYHSFMALDTDLSQIHDRVFYLAGGYKYAMAGEGIALMHCPPGFVPRPLLTGWYAEFDDLSLPPGMVGYANDASRFMGATFDPSGLYRFVAVRDMLAETGLGTDAISAHCAAIRDAVLGSLDSSALAGATLLNPPSLGHNQARFLALQSPHATAWQAALAGMDVVTDVRGDVLRIGFGLYQTATDTEQLADCLHQL</sequence>
<dbReference type="InterPro" id="IPR015424">
    <property type="entry name" value="PyrdxlP-dep_Trfase"/>
</dbReference>